<dbReference type="EMBL" id="CADCTR010002741">
    <property type="protein sequence ID" value="CAA9367875.1"/>
    <property type="molecule type" value="Genomic_DNA"/>
</dbReference>
<gene>
    <name evidence="1" type="ORF">AVDCRST_MAG93-8134</name>
</gene>
<organism evidence="1">
    <name type="scientific">uncultured Chloroflexia bacterium</name>
    <dbReference type="NCBI Taxonomy" id="1672391"/>
    <lineage>
        <taxon>Bacteria</taxon>
        <taxon>Bacillati</taxon>
        <taxon>Chloroflexota</taxon>
        <taxon>Chloroflexia</taxon>
        <taxon>environmental samples</taxon>
    </lineage>
</organism>
<sequence length="55" mass="6174">PVALGEGWQRIVNGKGISLVNQLISLGCKLHTWVRPPRPRKDRGTLEGDVELWRA</sequence>
<reference evidence="1" key="1">
    <citation type="submission" date="2020-02" db="EMBL/GenBank/DDBJ databases">
        <authorList>
            <person name="Meier V. D."/>
        </authorList>
    </citation>
    <scope>NUCLEOTIDE SEQUENCE</scope>
    <source>
        <strain evidence="1">AVDCRST_MAG93</strain>
    </source>
</reference>
<proteinExistence type="predicted"/>
<protein>
    <submittedName>
        <fullName evidence="1">Uncharacterized protein</fullName>
    </submittedName>
</protein>
<evidence type="ECO:0000313" key="1">
    <source>
        <dbReference type="EMBL" id="CAA9367875.1"/>
    </source>
</evidence>
<accession>A0A6J4MSY1</accession>
<name>A0A6J4MSY1_9CHLR</name>
<dbReference type="AlphaFoldDB" id="A0A6J4MSY1"/>
<feature type="non-terminal residue" evidence="1">
    <location>
        <position position="1"/>
    </location>
</feature>